<name>A0A1V4JCE3_PATFA</name>
<comment type="caution">
    <text evidence="1">The sequence shown here is derived from an EMBL/GenBank/DDBJ whole genome shotgun (WGS) entry which is preliminary data.</text>
</comment>
<dbReference type="EMBL" id="LSYS01008075">
    <property type="protein sequence ID" value="OPJ69769.1"/>
    <property type="molecule type" value="Genomic_DNA"/>
</dbReference>
<dbReference type="AlphaFoldDB" id="A0A1V4JCE3"/>
<dbReference type="Proteomes" id="UP000190648">
    <property type="component" value="Unassembled WGS sequence"/>
</dbReference>
<sequence>MELVVSPRRGRHLCHGSSLDSNWQVLLPVEERSTVPRHVNLTDNCQETHERIMPHLMGKFSSVRSVRSCQIQSKKVNGVP</sequence>
<accession>A0A1V4JCE3</accession>
<proteinExistence type="predicted"/>
<organism evidence="1 2">
    <name type="scientific">Patagioenas fasciata monilis</name>
    <dbReference type="NCBI Taxonomy" id="372326"/>
    <lineage>
        <taxon>Eukaryota</taxon>
        <taxon>Metazoa</taxon>
        <taxon>Chordata</taxon>
        <taxon>Craniata</taxon>
        <taxon>Vertebrata</taxon>
        <taxon>Euteleostomi</taxon>
        <taxon>Archelosauria</taxon>
        <taxon>Archosauria</taxon>
        <taxon>Dinosauria</taxon>
        <taxon>Saurischia</taxon>
        <taxon>Theropoda</taxon>
        <taxon>Coelurosauria</taxon>
        <taxon>Aves</taxon>
        <taxon>Neognathae</taxon>
        <taxon>Neoaves</taxon>
        <taxon>Columbimorphae</taxon>
        <taxon>Columbiformes</taxon>
        <taxon>Columbidae</taxon>
        <taxon>Patagioenas</taxon>
    </lineage>
</organism>
<evidence type="ECO:0000313" key="1">
    <source>
        <dbReference type="EMBL" id="OPJ69769.1"/>
    </source>
</evidence>
<protein>
    <submittedName>
        <fullName evidence="1">Uncharacterized protein</fullName>
    </submittedName>
</protein>
<reference evidence="1 2" key="1">
    <citation type="submission" date="2016-02" db="EMBL/GenBank/DDBJ databases">
        <title>Band-tailed pigeon sequencing and assembly.</title>
        <authorList>
            <person name="Soares A.E."/>
            <person name="Novak B.J."/>
            <person name="Rice E.S."/>
            <person name="O'Connell B."/>
            <person name="Chang D."/>
            <person name="Weber S."/>
            <person name="Shapiro B."/>
        </authorList>
    </citation>
    <scope>NUCLEOTIDE SEQUENCE [LARGE SCALE GENOMIC DNA]</scope>
    <source>
        <strain evidence="1">BTP2013</strain>
        <tissue evidence="1">Blood</tissue>
    </source>
</reference>
<gene>
    <name evidence="1" type="ORF">AV530_012741</name>
</gene>
<evidence type="ECO:0000313" key="2">
    <source>
        <dbReference type="Proteomes" id="UP000190648"/>
    </source>
</evidence>
<keyword evidence="2" id="KW-1185">Reference proteome</keyword>